<reference evidence="1 2" key="1">
    <citation type="submission" date="2018-11" db="EMBL/GenBank/DDBJ databases">
        <title>the genome of Mesorhizobium tamadayense DSM 28320.</title>
        <authorList>
            <person name="Gao J."/>
        </authorList>
    </citation>
    <scope>NUCLEOTIDE SEQUENCE [LARGE SCALE GENOMIC DNA]</scope>
    <source>
        <strain evidence="1 2">DSM 28320</strain>
    </source>
</reference>
<sequence>MRDAQSIIARMNAVRLKGPKAMWYAVAMDTLLDLFLKQETVSREGLKAEMARRMEKHADNELLRGSYEEAIAQLTDPISASVE</sequence>
<organism evidence="1 2">
    <name type="scientific">Mesorhizobium tamadayense</name>
    <dbReference type="NCBI Taxonomy" id="425306"/>
    <lineage>
        <taxon>Bacteria</taxon>
        <taxon>Pseudomonadati</taxon>
        <taxon>Pseudomonadota</taxon>
        <taxon>Alphaproteobacteria</taxon>
        <taxon>Hyphomicrobiales</taxon>
        <taxon>Phyllobacteriaceae</taxon>
        <taxon>Mesorhizobium</taxon>
    </lineage>
</organism>
<comment type="caution">
    <text evidence="1">The sequence shown here is derived from an EMBL/GenBank/DDBJ whole genome shotgun (WGS) entry which is preliminary data.</text>
</comment>
<evidence type="ECO:0000313" key="1">
    <source>
        <dbReference type="EMBL" id="RRH98046.1"/>
    </source>
</evidence>
<evidence type="ECO:0000313" key="2">
    <source>
        <dbReference type="Proteomes" id="UP000273786"/>
    </source>
</evidence>
<dbReference type="Proteomes" id="UP000273786">
    <property type="component" value="Unassembled WGS sequence"/>
</dbReference>
<dbReference type="EMBL" id="RQXT01000025">
    <property type="protein sequence ID" value="RRH98046.1"/>
    <property type="molecule type" value="Genomic_DNA"/>
</dbReference>
<protein>
    <submittedName>
        <fullName evidence="1">Uncharacterized protein</fullName>
    </submittedName>
</protein>
<proteinExistence type="predicted"/>
<gene>
    <name evidence="1" type="ORF">EH240_19815</name>
</gene>
<accession>A0A3P3FII3</accession>
<keyword evidence="2" id="KW-1185">Reference proteome</keyword>
<dbReference type="RefSeq" id="WP_125001633.1">
    <property type="nucleotide sequence ID" value="NZ_RQXT01000025.1"/>
</dbReference>
<name>A0A3P3FII3_9HYPH</name>
<dbReference type="AlphaFoldDB" id="A0A3P3FII3"/>